<dbReference type="SUPFAM" id="SSF55347">
    <property type="entry name" value="Glyceraldehyde-3-phosphate dehydrogenase-like, C-terminal domain"/>
    <property type="match status" value="1"/>
</dbReference>
<dbReference type="AlphaFoldDB" id="A0A926VBQ0"/>
<reference evidence="3" key="2">
    <citation type="submission" date="2020-08" db="EMBL/GenBank/DDBJ databases">
        <authorList>
            <person name="Chen M."/>
            <person name="Teng W."/>
            <person name="Zhao L."/>
            <person name="Hu C."/>
            <person name="Zhou Y."/>
            <person name="Han B."/>
            <person name="Song L."/>
            <person name="Shu W."/>
        </authorList>
    </citation>
    <scope>NUCLEOTIDE SEQUENCE</scope>
    <source>
        <strain evidence="3">FACHB-1375</strain>
    </source>
</reference>
<evidence type="ECO:0000259" key="2">
    <source>
        <dbReference type="Pfam" id="PF22725"/>
    </source>
</evidence>
<feature type="domain" description="Gfo/Idh/MocA-like oxidoreductase N-terminal" evidence="1">
    <location>
        <begin position="9"/>
        <end position="128"/>
    </location>
</feature>
<sequence>MSTSNITQLRIGFCGFGASASHFHMPLIRQEPGLNLIAVFDPIFERTQCAKQRGFQFTLSPEDLEKAIRELSLDIIVVTSPNTLHYVQAKTALEAGAHVLVDKPLALCSEEVNLLVDLANRKNLVLMAFQNRRYDDDHLQALEIVQSQEIGEIIRIDAAIASWGPSNKFAVPDFCPTWRTEKSYGGGGLYDWGPHILDQLLRFANWKLPNRIHAIGRSSIWSTDCDDILIAIYDWENFSARVLISAVDMAPVERLRICGTKGTVVVRGDDNHGEVIKYSSTTSESRRYSNSLLLATPIYRALIHAITTGQRENIVRYLDNTKKLFSLIDQTRQSFNF</sequence>
<keyword evidence="4" id="KW-1185">Reference proteome</keyword>
<organism evidence="3 4">
    <name type="scientific">Aerosakkonema funiforme FACHB-1375</name>
    <dbReference type="NCBI Taxonomy" id="2949571"/>
    <lineage>
        <taxon>Bacteria</taxon>
        <taxon>Bacillati</taxon>
        <taxon>Cyanobacteriota</taxon>
        <taxon>Cyanophyceae</taxon>
        <taxon>Oscillatoriophycideae</taxon>
        <taxon>Aerosakkonematales</taxon>
        <taxon>Aerosakkonemataceae</taxon>
        <taxon>Aerosakkonema</taxon>
    </lineage>
</organism>
<dbReference type="EMBL" id="JACJPW010000010">
    <property type="protein sequence ID" value="MBD2180600.1"/>
    <property type="molecule type" value="Genomic_DNA"/>
</dbReference>
<dbReference type="PANTHER" id="PTHR43708">
    <property type="entry name" value="CONSERVED EXPRESSED OXIDOREDUCTASE (EUROFUNG)"/>
    <property type="match status" value="1"/>
</dbReference>
<dbReference type="Gene3D" id="3.40.50.720">
    <property type="entry name" value="NAD(P)-binding Rossmann-like Domain"/>
    <property type="match status" value="1"/>
</dbReference>
<name>A0A926VBQ0_9CYAN</name>
<evidence type="ECO:0000259" key="1">
    <source>
        <dbReference type="Pfam" id="PF01408"/>
    </source>
</evidence>
<proteinExistence type="predicted"/>
<dbReference type="SUPFAM" id="SSF51735">
    <property type="entry name" value="NAD(P)-binding Rossmann-fold domains"/>
    <property type="match status" value="1"/>
</dbReference>
<protein>
    <submittedName>
        <fullName evidence="3">Gfo/Idh/MocA family oxidoreductase</fullName>
    </submittedName>
</protein>
<dbReference type="InterPro" id="IPR055170">
    <property type="entry name" value="GFO_IDH_MocA-like_dom"/>
</dbReference>
<dbReference type="PANTHER" id="PTHR43708:SF8">
    <property type="entry name" value="OXIDOREDUCTASE"/>
    <property type="match status" value="1"/>
</dbReference>
<evidence type="ECO:0000313" key="3">
    <source>
        <dbReference type="EMBL" id="MBD2180600.1"/>
    </source>
</evidence>
<comment type="caution">
    <text evidence="3">The sequence shown here is derived from an EMBL/GenBank/DDBJ whole genome shotgun (WGS) entry which is preliminary data.</text>
</comment>
<dbReference type="Pfam" id="PF22725">
    <property type="entry name" value="GFO_IDH_MocA_C3"/>
    <property type="match status" value="1"/>
</dbReference>
<dbReference type="InterPro" id="IPR000683">
    <property type="entry name" value="Gfo/Idh/MocA-like_OxRdtase_N"/>
</dbReference>
<dbReference type="Gene3D" id="3.30.360.10">
    <property type="entry name" value="Dihydrodipicolinate Reductase, domain 2"/>
    <property type="match status" value="1"/>
</dbReference>
<evidence type="ECO:0000313" key="4">
    <source>
        <dbReference type="Proteomes" id="UP000641646"/>
    </source>
</evidence>
<dbReference type="Proteomes" id="UP000641646">
    <property type="component" value="Unassembled WGS sequence"/>
</dbReference>
<dbReference type="GO" id="GO:0000166">
    <property type="term" value="F:nucleotide binding"/>
    <property type="evidence" value="ECO:0007669"/>
    <property type="project" value="InterPro"/>
</dbReference>
<dbReference type="InterPro" id="IPR036291">
    <property type="entry name" value="NAD(P)-bd_dom_sf"/>
</dbReference>
<feature type="domain" description="GFO/IDH/MocA-like oxidoreductase" evidence="2">
    <location>
        <begin position="139"/>
        <end position="264"/>
    </location>
</feature>
<dbReference type="InterPro" id="IPR051317">
    <property type="entry name" value="Gfo/Idh/MocA_oxidoreduct"/>
</dbReference>
<accession>A0A926VBQ0</accession>
<gene>
    <name evidence="3" type="ORF">H6G03_05695</name>
</gene>
<reference evidence="3" key="1">
    <citation type="journal article" date="2015" name="ISME J.">
        <title>Draft Genome Sequence of Streptomyces incarnatus NRRL8089, which Produces the Nucleoside Antibiotic Sinefungin.</title>
        <authorList>
            <person name="Oshima K."/>
            <person name="Hattori M."/>
            <person name="Shimizu H."/>
            <person name="Fukuda K."/>
            <person name="Nemoto M."/>
            <person name="Inagaki K."/>
            <person name="Tamura T."/>
        </authorList>
    </citation>
    <scope>NUCLEOTIDE SEQUENCE</scope>
    <source>
        <strain evidence="3">FACHB-1375</strain>
    </source>
</reference>
<dbReference type="Pfam" id="PF01408">
    <property type="entry name" value="GFO_IDH_MocA"/>
    <property type="match status" value="1"/>
</dbReference>